<protein>
    <submittedName>
        <fullName evidence="8">Histidine decarboxylase</fullName>
        <ecNumber evidence="8">4.1.1.22</ecNumber>
    </submittedName>
</protein>
<evidence type="ECO:0000256" key="1">
    <source>
        <dbReference type="ARBA" id="ARBA00001933"/>
    </source>
</evidence>
<evidence type="ECO:0000256" key="5">
    <source>
        <dbReference type="ARBA" id="ARBA00023239"/>
    </source>
</evidence>
<dbReference type="PANTHER" id="PTHR46101:SF2">
    <property type="entry name" value="SERINE DECARBOXYLASE"/>
    <property type="match status" value="1"/>
</dbReference>
<dbReference type="InterPro" id="IPR051151">
    <property type="entry name" value="Group_II_Decarboxylase"/>
</dbReference>
<evidence type="ECO:0000256" key="2">
    <source>
        <dbReference type="ARBA" id="ARBA00009533"/>
    </source>
</evidence>
<evidence type="ECO:0000256" key="4">
    <source>
        <dbReference type="ARBA" id="ARBA00022898"/>
    </source>
</evidence>
<evidence type="ECO:0000313" key="8">
    <source>
        <dbReference type="EMBL" id="MBB5634795.1"/>
    </source>
</evidence>
<comment type="caution">
    <text evidence="8">The sequence shown here is derived from an EMBL/GenBank/DDBJ whole genome shotgun (WGS) entry which is preliminary data.</text>
</comment>
<evidence type="ECO:0000313" key="9">
    <source>
        <dbReference type="Proteomes" id="UP000537204"/>
    </source>
</evidence>
<dbReference type="GO" id="GO:0030170">
    <property type="term" value="F:pyridoxal phosphate binding"/>
    <property type="evidence" value="ECO:0007669"/>
    <property type="project" value="InterPro"/>
</dbReference>
<organism evidence="8 9">
    <name type="scientific">Pedobacter cryoconitis</name>
    <dbReference type="NCBI Taxonomy" id="188932"/>
    <lineage>
        <taxon>Bacteria</taxon>
        <taxon>Pseudomonadati</taxon>
        <taxon>Bacteroidota</taxon>
        <taxon>Sphingobacteriia</taxon>
        <taxon>Sphingobacteriales</taxon>
        <taxon>Sphingobacteriaceae</taxon>
        <taxon>Pedobacter</taxon>
    </lineage>
</organism>
<reference evidence="8 9" key="1">
    <citation type="submission" date="2020-08" db="EMBL/GenBank/DDBJ databases">
        <title>Genomic Encyclopedia of Type Strains, Phase IV (KMG-V): Genome sequencing to study the core and pangenomes of soil and plant-associated prokaryotes.</title>
        <authorList>
            <person name="Whitman W."/>
        </authorList>
    </citation>
    <scope>NUCLEOTIDE SEQUENCE [LARGE SCALE GENOMIC DNA]</scope>
    <source>
        <strain evidence="8 9">S3M1</strain>
    </source>
</reference>
<dbReference type="NCBIfam" id="NF002748">
    <property type="entry name" value="PRK02769.1"/>
    <property type="match status" value="1"/>
</dbReference>
<dbReference type="PROSITE" id="PS00392">
    <property type="entry name" value="DDC_GAD_HDC_YDC"/>
    <property type="match status" value="1"/>
</dbReference>
<gene>
    <name evidence="8" type="ORF">HDE68_000680</name>
</gene>
<dbReference type="GO" id="GO:0004398">
    <property type="term" value="F:histidine decarboxylase activity"/>
    <property type="evidence" value="ECO:0007669"/>
    <property type="project" value="UniProtKB-EC"/>
</dbReference>
<dbReference type="EMBL" id="JACHCE010000001">
    <property type="protein sequence ID" value="MBB5634795.1"/>
    <property type="molecule type" value="Genomic_DNA"/>
</dbReference>
<dbReference type="InterPro" id="IPR021115">
    <property type="entry name" value="Pyridoxal-P_BS"/>
</dbReference>
<dbReference type="SUPFAM" id="SSF53383">
    <property type="entry name" value="PLP-dependent transferases"/>
    <property type="match status" value="1"/>
</dbReference>
<accession>A0A7W9DYR3</accession>
<evidence type="ECO:0000256" key="7">
    <source>
        <dbReference type="RuleBase" id="RU000382"/>
    </source>
</evidence>
<proteinExistence type="inferred from homology"/>
<keyword evidence="3" id="KW-0210">Decarboxylase</keyword>
<dbReference type="Gene3D" id="3.40.640.10">
    <property type="entry name" value="Type I PLP-dependent aspartate aminotransferase-like (Major domain)"/>
    <property type="match status" value="1"/>
</dbReference>
<sequence length="379" mass="42549">MEQHNLSAENAGKLKDLMERLTADSTLMLGYPVSKDFDYSELSEFLNFPINNLGDPFVASTYNVGTREMEREVLEFFAELFRAPVNNWWGYVTNGGSEGNLYGLYLAREIHPKGMVYFSQATHYSVQKNLHLLNMSNIVIRTQASGEIDYDDLRDTIKMNRHMPVIIFANIGTTMTEARDDVSKIKKILQDLAIQHYYIHADGALSGSYSAFINPRPAFDFADGADSIAISGHKFIGSPIPCGVVVVKKNNRDRIARSVSYTGSMDTTITGSRNGHTPLFLWYMIKKLGLEGFKKRALHSLEVAAYAEIKLKEIGINAWRNPDAITVNLPEPAEQVRVKWQLALENGWCHIICMPNVTKDQIDQLVAEIVESSVMLSVS</sequence>
<name>A0A7W9DYR3_9SPHI</name>
<dbReference type="Pfam" id="PF00282">
    <property type="entry name" value="Pyridoxal_deC"/>
    <property type="match status" value="1"/>
</dbReference>
<dbReference type="AlphaFoldDB" id="A0A7W9DYR3"/>
<dbReference type="GO" id="GO:0019752">
    <property type="term" value="P:carboxylic acid metabolic process"/>
    <property type="evidence" value="ECO:0007669"/>
    <property type="project" value="InterPro"/>
</dbReference>
<evidence type="ECO:0000256" key="3">
    <source>
        <dbReference type="ARBA" id="ARBA00022793"/>
    </source>
</evidence>
<dbReference type="Proteomes" id="UP000537204">
    <property type="component" value="Unassembled WGS sequence"/>
</dbReference>
<feature type="modified residue" description="N6-(pyridoxal phosphate)lysine" evidence="6">
    <location>
        <position position="234"/>
    </location>
</feature>
<keyword evidence="5 7" id="KW-0456">Lyase</keyword>
<dbReference type="InterPro" id="IPR002129">
    <property type="entry name" value="PyrdxlP-dep_de-COase"/>
</dbReference>
<dbReference type="PANTHER" id="PTHR46101">
    <property type="match status" value="1"/>
</dbReference>
<dbReference type="EC" id="4.1.1.22" evidence="8"/>
<dbReference type="InterPro" id="IPR015421">
    <property type="entry name" value="PyrdxlP-dep_Trfase_major"/>
</dbReference>
<evidence type="ECO:0000256" key="6">
    <source>
        <dbReference type="PIRSR" id="PIRSR602129-50"/>
    </source>
</evidence>
<dbReference type="InterPro" id="IPR015424">
    <property type="entry name" value="PyrdxlP-dep_Trfase"/>
</dbReference>
<keyword evidence="4 6" id="KW-0663">Pyridoxal phosphate</keyword>
<comment type="similarity">
    <text evidence="2 7">Belongs to the group II decarboxylase family.</text>
</comment>
<comment type="cofactor">
    <cofactor evidence="1 6 7">
        <name>pyridoxal 5'-phosphate</name>
        <dbReference type="ChEBI" id="CHEBI:597326"/>
    </cofactor>
</comment>
<dbReference type="RefSeq" id="WP_183878896.1">
    <property type="nucleotide sequence ID" value="NZ_JACHCE010000001.1"/>
</dbReference>